<dbReference type="AlphaFoldDB" id="A0AAW6CVI0"/>
<evidence type="ECO:0000313" key="1">
    <source>
        <dbReference type="EMBL" id="MDB8002686.1"/>
    </source>
</evidence>
<proteinExistence type="predicted"/>
<dbReference type="Proteomes" id="UP001210809">
    <property type="component" value="Unassembled WGS sequence"/>
</dbReference>
<gene>
    <name evidence="1" type="ORF">PNE09_01250</name>
</gene>
<name>A0AAW6CVI0_9FIRM</name>
<sequence length="78" mass="9168">MSENCDFMKIMLKAQESAGQAVLTLEKSRNADKFPQMMPTEWHKERTYINALVREALEEYHKALKEAFEKQGLQFPNF</sequence>
<comment type="caution">
    <text evidence="1">The sequence shown here is derived from an EMBL/GenBank/DDBJ whole genome shotgun (WGS) entry which is preliminary data.</text>
</comment>
<protein>
    <submittedName>
        <fullName evidence="1">Uncharacterized protein</fullName>
    </submittedName>
</protein>
<accession>A0AAW6CVI0</accession>
<evidence type="ECO:0000313" key="2">
    <source>
        <dbReference type="Proteomes" id="UP001210809"/>
    </source>
</evidence>
<dbReference type="EMBL" id="JAQLXW010000001">
    <property type="protein sequence ID" value="MDB8002686.1"/>
    <property type="molecule type" value="Genomic_DNA"/>
</dbReference>
<reference evidence="1" key="1">
    <citation type="submission" date="2023-01" db="EMBL/GenBank/DDBJ databases">
        <title>Human gut microbiome strain richness.</title>
        <authorList>
            <person name="Chen-Liaw A."/>
        </authorList>
    </citation>
    <scope>NUCLEOTIDE SEQUENCE</scope>
    <source>
        <strain evidence="1">1001283st1_G1_1001283B150217_161031</strain>
    </source>
</reference>
<organism evidence="1 2">
    <name type="scientific">[Eubacterium] siraeum</name>
    <dbReference type="NCBI Taxonomy" id="39492"/>
    <lineage>
        <taxon>Bacteria</taxon>
        <taxon>Bacillati</taxon>
        <taxon>Bacillota</taxon>
        <taxon>Clostridia</taxon>
        <taxon>Eubacteriales</taxon>
        <taxon>Oscillospiraceae</taxon>
        <taxon>Oscillospiraceae incertae sedis</taxon>
    </lineage>
</organism>